<evidence type="ECO:0000256" key="8">
    <source>
        <dbReference type="ARBA" id="ARBA00022840"/>
    </source>
</evidence>
<evidence type="ECO:0000256" key="5">
    <source>
        <dbReference type="ARBA" id="ARBA00022801"/>
    </source>
</evidence>
<dbReference type="SMART" id="SM00487">
    <property type="entry name" value="DEXDc"/>
    <property type="match status" value="1"/>
</dbReference>
<evidence type="ECO:0000256" key="1">
    <source>
        <dbReference type="ARBA" id="ARBA00004123"/>
    </source>
</evidence>
<dbReference type="PROSITE" id="PS51194">
    <property type="entry name" value="HELICASE_CTER"/>
    <property type="match status" value="1"/>
</dbReference>
<reference evidence="15 16" key="1">
    <citation type="submission" date="2024-10" db="EMBL/GenBank/DDBJ databases">
        <title>Updated reference genomes for cyclostephanoid diatoms.</title>
        <authorList>
            <person name="Roberts W.R."/>
            <person name="Alverson A.J."/>
        </authorList>
    </citation>
    <scope>NUCLEOTIDE SEQUENCE [LARGE SCALE GENOMIC DNA]</scope>
    <source>
        <strain evidence="15 16">AJA228-03</strain>
    </source>
</reference>
<dbReference type="PANTHER" id="PTHR45626:SF12">
    <property type="entry name" value="DNA REPAIR PROTEIN RAD16"/>
    <property type="match status" value="1"/>
</dbReference>
<evidence type="ECO:0000256" key="11">
    <source>
        <dbReference type="SAM" id="MobiDB-lite"/>
    </source>
</evidence>
<dbReference type="Pfam" id="PF00645">
    <property type="entry name" value="zf-PARP"/>
    <property type="match status" value="1"/>
</dbReference>
<dbReference type="EMBL" id="JALLPB020000209">
    <property type="protein sequence ID" value="KAL3815259.1"/>
    <property type="molecule type" value="Genomic_DNA"/>
</dbReference>
<evidence type="ECO:0000313" key="15">
    <source>
        <dbReference type="EMBL" id="KAL3815259.1"/>
    </source>
</evidence>
<feature type="region of interest" description="Disordered" evidence="11">
    <location>
        <begin position="1"/>
        <end position="174"/>
    </location>
</feature>
<keyword evidence="8" id="KW-0067">ATP-binding</keyword>
<dbReference type="GO" id="GO:0005634">
    <property type="term" value="C:nucleus"/>
    <property type="evidence" value="ECO:0007669"/>
    <property type="project" value="UniProtKB-SubCell"/>
</dbReference>
<feature type="domain" description="Helicase C-terminal" evidence="14">
    <location>
        <begin position="1044"/>
        <end position="1203"/>
    </location>
</feature>
<dbReference type="SMART" id="SM01336">
    <property type="entry name" value="zf-PARP"/>
    <property type="match status" value="1"/>
</dbReference>
<evidence type="ECO:0008006" key="17">
    <source>
        <dbReference type="Google" id="ProtNLM"/>
    </source>
</evidence>
<evidence type="ECO:0000256" key="4">
    <source>
        <dbReference type="ARBA" id="ARBA00022771"/>
    </source>
</evidence>
<dbReference type="Gene3D" id="3.40.50.10810">
    <property type="entry name" value="Tandem AAA-ATPase domain"/>
    <property type="match status" value="3"/>
</dbReference>
<dbReference type="GO" id="GO:0016787">
    <property type="term" value="F:hydrolase activity"/>
    <property type="evidence" value="ECO:0007669"/>
    <property type="project" value="UniProtKB-KW"/>
</dbReference>
<dbReference type="InterPro" id="IPR027417">
    <property type="entry name" value="P-loop_NTPase"/>
</dbReference>
<feature type="domain" description="RING-type" evidence="13">
    <location>
        <begin position="931"/>
        <end position="978"/>
    </location>
</feature>
<dbReference type="GO" id="GO:0008270">
    <property type="term" value="F:zinc ion binding"/>
    <property type="evidence" value="ECO:0007669"/>
    <property type="project" value="UniProtKB-KW"/>
</dbReference>
<dbReference type="AlphaFoldDB" id="A0ABD3RQN9"/>
<evidence type="ECO:0000256" key="10">
    <source>
        <dbReference type="PROSITE-ProRule" id="PRU00175"/>
    </source>
</evidence>
<feature type="compositionally biased region" description="Gly residues" evidence="11">
    <location>
        <begin position="153"/>
        <end position="166"/>
    </location>
</feature>
<accession>A0ABD3RQN9</accession>
<dbReference type="SUPFAM" id="SSF52540">
    <property type="entry name" value="P-loop containing nucleoside triphosphate hydrolases"/>
    <property type="match status" value="2"/>
</dbReference>
<feature type="compositionally biased region" description="Basic and acidic residues" evidence="11">
    <location>
        <begin position="508"/>
        <end position="523"/>
    </location>
</feature>
<comment type="subcellular location">
    <subcellularLocation>
        <location evidence="1">Nucleus</location>
    </subcellularLocation>
</comment>
<dbReference type="SUPFAM" id="SSF57850">
    <property type="entry name" value="RING/U-box"/>
    <property type="match status" value="1"/>
</dbReference>
<dbReference type="Gene3D" id="3.40.50.300">
    <property type="entry name" value="P-loop containing nucleotide triphosphate hydrolases"/>
    <property type="match status" value="1"/>
</dbReference>
<dbReference type="PROSITE" id="PS50064">
    <property type="entry name" value="ZF_PARP_2"/>
    <property type="match status" value="1"/>
</dbReference>
<dbReference type="GO" id="GO:0004386">
    <property type="term" value="F:helicase activity"/>
    <property type="evidence" value="ECO:0007669"/>
    <property type="project" value="UniProtKB-KW"/>
</dbReference>
<evidence type="ECO:0000259" key="12">
    <source>
        <dbReference type="PROSITE" id="PS50064"/>
    </source>
</evidence>
<protein>
    <recommendedName>
        <fullName evidence="17">DNA repair protein RAD16</fullName>
    </recommendedName>
</protein>
<feature type="compositionally biased region" description="Basic and acidic residues" evidence="11">
    <location>
        <begin position="129"/>
        <end position="139"/>
    </location>
</feature>
<dbReference type="SUPFAM" id="SSF57716">
    <property type="entry name" value="Glucocorticoid receptor-like (DNA-binding domain)"/>
    <property type="match status" value="1"/>
</dbReference>
<dbReference type="InterPro" id="IPR038718">
    <property type="entry name" value="SNF2-like_sf"/>
</dbReference>
<dbReference type="InterPro" id="IPR049730">
    <property type="entry name" value="SNF2/RAD54-like_C"/>
</dbReference>
<keyword evidence="3" id="KW-0547">Nucleotide-binding</keyword>
<dbReference type="Gene3D" id="3.30.40.10">
    <property type="entry name" value="Zinc/RING finger domain, C3HC4 (zinc finger)"/>
    <property type="match status" value="1"/>
</dbReference>
<sequence>DSTMPRRSNRVAAVRGISAVAQPPPPGLKRPSTTTKSASADANERKKRAKRESSSSYSTSSLISPESIADGSSGQGGKSSSPYFDRGANGERSVDKKEGVKPMDEETKGRKAMTSEPKEESYSPYFARDLNDKDDKVENGDDGDDDNGRDSTNGGGGGNEPDGHGGLNQPSHPWTVEYSKTGRATCRTCDERISKGDLRVGHAPLFRGKPGFVVYRHLDCAVFPEDVACTKDIVGHADLNDDDRSRLANRIEMSKALILEENTELHPDELVQDSFRMADGCMRAEPGGLNATLLPFQLEGYNWMIHQETSASEEEKGGIRGGILADEMGMGKTIQTIAMILGHRPKLQHTKPGMKHNAIANDLDERRQEEALWDGSMTDWNDEMDLLKLPKKFRSLSRGENSRRAGTLVICPVIALSQWRTEIEKFTDEGALSVCTYHGPDREVRTPREMMKNYDIVLTTYQVLEADFRKMTSPNRVECPNCGGKFKIDKLPIHLKYFCGDAAERTEAQARQRRNSDRDEGGNGRRSRSGGHSNGDGHKRGGKQKEIKNTKYSTEMKIKKQVEKNATANNGTKTKPLKKPVKNISKKSLKKPAKKAKIDSDDMTPRAALEMSKAAKKPMAKAKNQTSTSRELSKKKTATTGKRNVKLKKFDDDSDDSSFSSNYSELGDVEDEIDMAALMEKAMAGAKNSVLHSLCWWRIVLDEAHFIKSRSSQTANAAFSLIGIHRWCLSGTPLQNRVGEFYSLVRFLRLDPMAFYYCRAKDCDCKSMHYRIHAGICEGCGHSGIQHYSHFNKYILNPIQREGYSGDGRRAMFLLKNEVLDKTLLRRTKENRASDMELPPRLVQIKEVSLHPVEEDFYSALYTQTKSSFDDYVNAGTLLNNYAHIFDLLIRMRQSVDHPYLVVYSKKNSSDQAALAQVGDIQSIANGSVDCDLCHEPPTERVVSTCCGAAYCKACVIEFMATSNSIAASSSLSCPSCRGAFSIDLQECADIEDDSSLNVSLAQKTTIDTDCIGPSLKELQHVATGSILRRINLAEFATSSKIEALTRELVLMRQTSPGSKAIVFSQFVNMLDLIRWRLHSDPYLEDLGLGCRALHGGMNIKARDDCLKEFRENNNVRVLLMSLKAGGVALNLTCANYIYLMDPWWNPAAEMQAIDRTHRLGQFRPIRAVRFIAENTVEERILQLQEKKRLVFDGTVGRDAASLKMLTVDDMKSLFA</sequence>
<evidence type="ECO:0000256" key="7">
    <source>
        <dbReference type="ARBA" id="ARBA00022833"/>
    </source>
</evidence>
<feature type="domain" description="PARP-type" evidence="12">
    <location>
        <begin position="174"/>
        <end position="255"/>
    </location>
</feature>
<dbReference type="InterPro" id="IPR000330">
    <property type="entry name" value="SNF2_N"/>
</dbReference>
<dbReference type="GO" id="GO:0005524">
    <property type="term" value="F:ATP binding"/>
    <property type="evidence" value="ECO:0007669"/>
    <property type="project" value="UniProtKB-KW"/>
</dbReference>
<comment type="caution">
    <text evidence="15">The sequence shown here is derived from an EMBL/GenBank/DDBJ whole genome shotgun (WGS) entry which is preliminary data.</text>
</comment>
<dbReference type="CDD" id="cd18793">
    <property type="entry name" value="SF2_C_SNF"/>
    <property type="match status" value="1"/>
</dbReference>
<evidence type="ECO:0000313" key="16">
    <source>
        <dbReference type="Proteomes" id="UP001530377"/>
    </source>
</evidence>
<keyword evidence="6" id="KW-0347">Helicase</keyword>
<dbReference type="Pfam" id="PF00271">
    <property type="entry name" value="Helicase_C"/>
    <property type="match status" value="1"/>
</dbReference>
<dbReference type="InterPro" id="IPR001510">
    <property type="entry name" value="Znf_PARP"/>
</dbReference>
<name>A0ABD3RQN9_9STRA</name>
<feature type="compositionally biased region" description="Basic and acidic residues" evidence="11">
    <location>
        <begin position="535"/>
        <end position="563"/>
    </location>
</feature>
<evidence type="ECO:0000256" key="9">
    <source>
        <dbReference type="ARBA" id="ARBA00023242"/>
    </source>
</evidence>
<feature type="compositionally biased region" description="Basic residues" evidence="11">
    <location>
        <begin position="575"/>
        <end position="595"/>
    </location>
</feature>
<keyword evidence="4 10" id="KW-0863">Zinc-finger</keyword>
<keyword evidence="16" id="KW-1185">Reference proteome</keyword>
<feature type="non-terminal residue" evidence="15">
    <location>
        <position position="1"/>
    </location>
</feature>
<dbReference type="PANTHER" id="PTHR45626">
    <property type="entry name" value="TRANSCRIPTION TERMINATION FACTOR 2-RELATED"/>
    <property type="match status" value="1"/>
</dbReference>
<dbReference type="InterPro" id="IPR001650">
    <property type="entry name" value="Helicase_C-like"/>
</dbReference>
<feature type="compositionally biased region" description="Polar residues" evidence="11">
    <location>
        <begin position="564"/>
        <end position="573"/>
    </location>
</feature>
<dbReference type="InterPro" id="IPR050628">
    <property type="entry name" value="SNF2_RAD54_helicase_TF"/>
</dbReference>
<feature type="region of interest" description="Disordered" evidence="11">
    <location>
        <begin position="508"/>
        <end position="640"/>
    </location>
</feature>
<dbReference type="InterPro" id="IPR036957">
    <property type="entry name" value="Znf_PARP_sf"/>
</dbReference>
<feature type="compositionally biased region" description="Basic and acidic residues" evidence="11">
    <location>
        <begin position="88"/>
        <end position="109"/>
    </location>
</feature>
<dbReference type="SMART" id="SM00490">
    <property type="entry name" value="HELICc"/>
    <property type="match status" value="1"/>
</dbReference>
<keyword evidence="9" id="KW-0539">Nucleus</keyword>
<dbReference type="PROSITE" id="PS50089">
    <property type="entry name" value="ZF_RING_2"/>
    <property type="match status" value="1"/>
</dbReference>
<evidence type="ECO:0000256" key="2">
    <source>
        <dbReference type="ARBA" id="ARBA00022723"/>
    </source>
</evidence>
<dbReference type="Pfam" id="PF00176">
    <property type="entry name" value="SNF2-rel_dom"/>
    <property type="match status" value="2"/>
</dbReference>
<feature type="compositionally biased region" description="Low complexity" evidence="11">
    <location>
        <begin position="54"/>
        <end position="67"/>
    </location>
</feature>
<organism evidence="15 16">
    <name type="scientific">Cyclostephanos tholiformis</name>
    <dbReference type="NCBI Taxonomy" id="382380"/>
    <lineage>
        <taxon>Eukaryota</taxon>
        <taxon>Sar</taxon>
        <taxon>Stramenopiles</taxon>
        <taxon>Ochrophyta</taxon>
        <taxon>Bacillariophyta</taxon>
        <taxon>Coscinodiscophyceae</taxon>
        <taxon>Thalassiosirophycidae</taxon>
        <taxon>Stephanodiscales</taxon>
        <taxon>Stephanodiscaceae</taxon>
        <taxon>Cyclostephanos</taxon>
    </lineage>
</organism>
<keyword evidence="5" id="KW-0378">Hydrolase</keyword>
<evidence type="ECO:0000259" key="13">
    <source>
        <dbReference type="PROSITE" id="PS50089"/>
    </source>
</evidence>
<dbReference type="InterPro" id="IPR013083">
    <property type="entry name" value="Znf_RING/FYVE/PHD"/>
</dbReference>
<dbReference type="Gene3D" id="3.30.1740.10">
    <property type="entry name" value="Zinc finger, PARP-type"/>
    <property type="match status" value="1"/>
</dbReference>
<evidence type="ECO:0000256" key="3">
    <source>
        <dbReference type="ARBA" id="ARBA00022741"/>
    </source>
</evidence>
<proteinExistence type="predicted"/>
<feature type="compositionally biased region" description="Polar residues" evidence="11">
    <location>
        <begin position="31"/>
        <end position="40"/>
    </location>
</feature>
<gene>
    <name evidence="15" type="ORF">ACHAXA_002795</name>
</gene>
<keyword evidence="7" id="KW-0862">Zinc</keyword>
<dbReference type="InterPro" id="IPR014001">
    <property type="entry name" value="Helicase_ATP-bd"/>
</dbReference>
<evidence type="ECO:0000256" key="6">
    <source>
        <dbReference type="ARBA" id="ARBA00022806"/>
    </source>
</evidence>
<keyword evidence="2" id="KW-0479">Metal-binding</keyword>
<dbReference type="Proteomes" id="UP001530377">
    <property type="component" value="Unassembled WGS sequence"/>
</dbReference>
<evidence type="ECO:0000259" key="14">
    <source>
        <dbReference type="PROSITE" id="PS51194"/>
    </source>
</evidence>
<dbReference type="InterPro" id="IPR001841">
    <property type="entry name" value="Znf_RING"/>
</dbReference>